<dbReference type="Pfam" id="PF07727">
    <property type="entry name" value="RVT_2"/>
    <property type="match status" value="1"/>
</dbReference>
<organism evidence="2 3">
    <name type="scientific">Salvia divinorum</name>
    <name type="common">Maria pastora</name>
    <name type="synonym">Diviner's sage</name>
    <dbReference type="NCBI Taxonomy" id="28513"/>
    <lineage>
        <taxon>Eukaryota</taxon>
        <taxon>Viridiplantae</taxon>
        <taxon>Streptophyta</taxon>
        <taxon>Embryophyta</taxon>
        <taxon>Tracheophyta</taxon>
        <taxon>Spermatophyta</taxon>
        <taxon>Magnoliopsida</taxon>
        <taxon>eudicotyledons</taxon>
        <taxon>Gunneridae</taxon>
        <taxon>Pentapetalae</taxon>
        <taxon>asterids</taxon>
        <taxon>lamiids</taxon>
        <taxon>Lamiales</taxon>
        <taxon>Lamiaceae</taxon>
        <taxon>Nepetoideae</taxon>
        <taxon>Mentheae</taxon>
        <taxon>Salviinae</taxon>
        <taxon>Salvia</taxon>
        <taxon>Salvia subgen. Calosphace</taxon>
    </lineage>
</organism>
<dbReference type="InterPro" id="IPR013103">
    <property type="entry name" value="RVT_2"/>
</dbReference>
<protein>
    <recommendedName>
        <fullName evidence="1">Reverse transcriptase Ty1/copia-type domain-containing protein</fullName>
    </recommendedName>
</protein>
<name>A0ABD1FXT9_SALDI</name>
<gene>
    <name evidence="2" type="ORF">AAHA92_29266</name>
</gene>
<evidence type="ECO:0000313" key="3">
    <source>
        <dbReference type="Proteomes" id="UP001567538"/>
    </source>
</evidence>
<accession>A0ABD1FXT9</accession>
<evidence type="ECO:0000313" key="2">
    <source>
        <dbReference type="EMBL" id="KAL1536650.1"/>
    </source>
</evidence>
<dbReference type="PANTHER" id="PTHR11439:SF491">
    <property type="entry name" value="INTEGRASE CATALYTIC DOMAIN-CONTAINING PROTEIN"/>
    <property type="match status" value="1"/>
</dbReference>
<dbReference type="SUPFAM" id="SSF56672">
    <property type="entry name" value="DNA/RNA polymerases"/>
    <property type="match status" value="1"/>
</dbReference>
<proteinExistence type="predicted"/>
<dbReference type="InterPro" id="IPR043502">
    <property type="entry name" value="DNA/RNA_pol_sf"/>
</dbReference>
<sequence length="504" mass="57760">MIDEIRSLLKNGTWILVKRSDLQKPIGCKWIYKRKIEVTGTEKLRYKARLVAKGYSQKEGIDYNEVFSPVVKHSSIRILMALVAQMDWELHQMDVKTAFLHGGLEETIYMMQPEGFIAPGDEDKVCLLKRSLYGLKQSSRQWYLTFDEEMYRLGFRKSKFDGCVYIKYKNEVSVAWLLLYVDDMLIAGPNIEEIQCIKRQLNSVFEMKDLGCAKRILGIDIIRDRKERKLWLMQSDYIGRMLNKYQMNNSKGVSTPLSQQFKLSANQSPKTESERKEMDLIPYSNIVGSLMYTMVCTRPDLAQAMSVVSRYMSDPGKSHWQAVKWVMRYAKQSQGVGIMYGGVEDTDNNPLVGYCDSDYAANLDNRKSQSGYIFTFFGSAVSWKSGLQFVVALSTTEAEYISLTEAVKESKWLKGIISDFGIKQKSVNISCDSSGALCLAKHQVFHERSKHIDVRMHFIRDEVDKGDVKVVKISTDHNPADMLTKALPTAKFDYCLELVNVVRK</sequence>
<evidence type="ECO:0000259" key="1">
    <source>
        <dbReference type="Pfam" id="PF07727"/>
    </source>
</evidence>
<dbReference type="CDD" id="cd09272">
    <property type="entry name" value="RNase_HI_RT_Ty1"/>
    <property type="match status" value="1"/>
</dbReference>
<feature type="domain" description="Reverse transcriptase Ty1/copia-type" evidence="1">
    <location>
        <begin position="11"/>
        <end position="257"/>
    </location>
</feature>
<dbReference type="AlphaFoldDB" id="A0ABD1FXT9"/>
<comment type="caution">
    <text evidence="2">The sequence shown here is derived from an EMBL/GenBank/DDBJ whole genome shotgun (WGS) entry which is preliminary data.</text>
</comment>
<keyword evidence="3" id="KW-1185">Reference proteome</keyword>
<dbReference type="EMBL" id="JBEAFC010000011">
    <property type="protein sequence ID" value="KAL1536650.1"/>
    <property type="molecule type" value="Genomic_DNA"/>
</dbReference>
<reference evidence="2 3" key="1">
    <citation type="submission" date="2024-06" db="EMBL/GenBank/DDBJ databases">
        <title>A chromosome level genome sequence of Diviner's sage (Salvia divinorum).</title>
        <authorList>
            <person name="Ford S.A."/>
            <person name="Ro D.-K."/>
            <person name="Ness R.W."/>
            <person name="Phillips M.A."/>
        </authorList>
    </citation>
    <scope>NUCLEOTIDE SEQUENCE [LARGE SCALE GENOMIC DNA]</scope>
    <source>
        <strain evidence="2">SAF-2024a</strain>
        <tissue evidence="2">Leaf</tissue>
    </source>
</reference>
<dbReference type="Proteomes" id="UP001567538">
    <property type="component" value="Unassembled WGS sequence"/>
</dbReference>
<dbReference type="PANTHER" id="PTHR11439">
    <property type="entry name" value="GAG-POL-RELATED RETROTRANSPOSON"/>
    <property type="match status" value="1"/>
</dbReference>